<feature type="region of interest" description="Disordered" evidence="1">
    <location>
        <begin position="651"/>
        <end position="817"/>
    </location>
</feature>
<protein>
    <recommendedName>
        <fullName evidence="4">SAP domain-containing protein</fullName>
    </recommendedName>
</protein>
<feature type="region of interest" description="Disordered" evidence="1">
    <location>
        <begin position="295"/>
        <end position="318"/>
    </location>
</feature>
<evidence type="ECO:0000313" key="3">
    <source>
        <dbReference type="Proteomes" id="UP000217199"/>
    </source>
</evidence>
<feature type="compositionally biased region" description="Polar residues" evidence="1">
    <location>
        <begin position="712"/>
        <end position="724"/>
    </location>
</feature>
<evidence type="ECO:0000256" key="1">
    <source>
        <dbReference type="SAM" id="MobiDB-lite"/>
    </source>
</evidence>
<feature type="compositionally biased region" description="Polar residues" evidence="1">
    <location>
        <begin position="797"/>
        <end position="817"/>
    </location>
</feature>
<reference evidence="2 3" key="1">
    <citation type="journal article" date="2017" name="Mol. Ecol.">
        <title>Comparative and population genomic landscape of Phellinus noxius: A hypervariable fungus causing root rot in trees.</title>
        <authorList>
            <person name="Chung C.L."/>
            <person name="Lee T.J."/>
            <person name="Akiba M."/>
            <person name="Lee H.H."/>
            <person name="Kuo T.H."/>
            <person name="Liu D."/>
            <person name="Ke H.M."/>
            <person name="Yokoi T."/>
            <person name="Roa M.B."/>
            <person name="Lu M.J."/>
            <person name="Chang Y.Y."/>
            <person name="Ann P.J."/>
            <person name="Tsai J.N."/>
            <person name="Chen C.Y."/>
            <person name="Tzean S.S."/>
            <person name="Ota Y."/>
            <person name="Hattori T."/>
            <person name="Sahashi N."/>
            <person name="Liou R.F."/>
            <person name="Kikuchi T."/>
            <person name="Tsai I.J."/>
        </authorList>
    </citation>
    <scope>NUCLEOTIDE SEQUENCE [LARGE SCALE GENOMIC DNA]</scope>
    <source>
        <strain evidence="2 3">FFPRI411160</strain>
    </source>
</reference>
<dbReference type="AlphaFoldDB" id="A0A286UDX3"/>
<comment type="caution">
    <text evidence="2">The sequence shown here is derived from an EMBL/GenBank/DDBJ whole genome shotgun (WGS) entry which is preliminary data.</text>
</comment>
<feature type="region of interest" description="Disordered" evidence="1">
    <location>
        <begin position="422"/>
        <end position="637"/>
    </location>
</feature>
<dbReference type="Proteomes" id="UP000217199">
    <property type="component" value="Unassembled WGS sequence"/>
</dbReference>
<feature type="compositionally biased region" description="Basic and acidic residues" evidence="1">
    <location>
        <begin position="583"/>
        <end position="604"/>
    </location>
</feature>
<sequence length="1080" mass="114092">METTDILSNPAALHSLKRAQLVQLCKLHKIKASGKNSELISRLKRHANNLPPDTPLKATGRGESSDCGDIAAESEGVTEDESDGDFSPITNWTIVMPSIPEEEHNGHGSIESKTTLGISSQNGGDFGTSGSSRSTLMKSFVNSIGLKRNTSSTSNTETLTNTESVDSLDLTKRIGSLKSGPSGSKKPLTSLFSGNNNTNTRDSLAKHAVPYKDIPQSSQLPNTDSIEFTDYHGSADMSIDSMDIPVPGIGGRVGVGMDSMALGSTIRLITSTGSSMPNNDDDLPKLEPITPGFDLIPPTPGRPAITKWPASPEKKEVEGERLYPTLEPEDLDVYLDMNPSESKLTREPLSPLPDAAPKDAFVFGSPNPRHSSSAGDFSKVASSVLAEMNARLGALGGRTVDTNLLKNAPRSELSTEELMSYQFGGSRPLDGTTKKEDSLSSRFNEKHEKAFARMPGIDTHYAARRGTNESSATNDKKRKSIVFDKGVDVVGKNQPVPAKKQKSNAMAGNTPETKTEPVVEDSVPGAYVVGEEEGEEQTEEGLSSDDAEKESKERGAKRACIEKTETGTGVTKRISIAPAALKKGSDAGEDKDEEKRKRQKEAINRHLALAKARRRSSRGVPSTTGGRASVAAQQKKSGFGLLTTAKSFVKSVWNRGSGNPVNKPTSKDTKPSTSTVAPSVTATKSVTSAPGQSGIAPKTVARGLLGVKPSVSRASTNRNPSSGAIRTGGTLRPKVKTNLTPVDPQRAVSSASKKDSPVTPNPVPPTSNSAKSGTGPILGSTRARKPPTTLAGPSRLTAPTASSLAKMNTNPVTKAGAKTNTSTKAITPKVNRVRVPAAVLSPSKLPVVPPLLKKRANQSVAPGTKAKDGIFSSPLVLLKSPQAQAAEEKGDSINPITGAILPCPSSSEGDAAAILMGLVCPTKVPGEDSPVETQSEAKEDGGNVKASVSEGKKPADKPTFARRQSALPRPTFRTELKLKRPHISSPRKPLTSGPSHMNHGGVATTDDKGSANIRLTSPKYKVRSSMRVSGKSVAVRGGNEADDVLMSAKKRVRTSEYQRRKKNGPNFGSPKSGREMDVDD</sequence>
<name>A0A286UDX3_9AGAM</name>
<proteinExistence type="predicted"/>
<feature type="compositionally biased region" description="Low complexity" evidence="1">
    <location>
        <begin position="671"/>
        <end position="690"/>
    </location>
</feature>
<feature type="region of interest" description="Disordered" evidence="1">
    <location>
        <begin position="176"/>
        <end position="196"/>
    </location>
</feature>
<dbReference type="InParanoid" id="A0A286UDX3"/>
<feature type="compositionally biased region" description="Low complexity" evidence="1">
    <location>
        <begin position="176"/>
        <end position="188"/>
    </location>
</feature>
<feature type="compositionally biased region" description="Basic and acidic residues" evidence="1">
    <location>
        <begin position="432"/>
        <end position="451"/>
    </location>
</feature>
<feature type="region of interest" description="Disordered" evidence="1">
    <location>
        <begin position="925"/>
        <end position="1080"/>
    </location>
</feature>
<feature type="compositionally biased region" description="Polar residues" evidence="1">
    <location>
        <begin position="619"/>
        <end position="636"/>
    </location>
</feature>
<keyword evidence="3" id="KW-1185">Reference proteome</keyword>
<dbReference type="OrthoDB" id="5964929at2759"/>
<evidence type="ECO:0008006" key="4">
    <source>
        <dbReference type="Google" id="ProtNLM"/>
    </source>
</evidence>
<dbReference type="STRING" id="2282107.A0A286UDX3"/>
<feature type="compositionally biased region" description="Acidic residues" evidence="1">
    <location>
        <begin position="530"/>
        <end position="548"/>
    </location>
</feature>
<feature type="region of interest" description="Disordered" evidence="1">
    <location>
        <begin position="45"/>
        <end position="89"/>
    </location>
</feature>
<dbReference type="EMBL" id="NBII01000006">
    <property type="protein sequence ID" value="PAV17790.1"/>
    <property type="molecule type" value="Genomic_DNA"/>
</dbReference>
<feature type="compositionally biased region" description="Polar residues" evidence="1">
    <location>
        <begin position="503"/>
        <end position="512"/>
    </location>
</feature>
<evidence type="ECO:0000313" key="2">
    <source>
        <dbReference type="EMBL" id="PAV17790.1"/>
    </source>
</evidence>
<organism evidence="2 3">
    <name type="scientific">Pyrrhoderma noxium</name>
    <dbReference type="NCBI Taxonomy" id="2282107"/>
    <lineage>
        <taxon>Eukaryota</taxon>
        <taxon>Fungi</taxon>
        <taxon>Dikarya</taxon>
        <taxon>Basidiomycota</taxon>
        <taxon>Agaricomycotina</taxon>
        <taxon>Agaricomycetes</taxon>
        <taxon>Hymenochaetales</taxon>
        <taxon>Hymenochaetaceae</taxon>
        <taxon>Pyrrhoderma</taxon>
    </lineage>
</organism>
<accession>A0A286UDX3</accession>
<feature type="compositionally biased region" description="Basic and acidic residues" evidence="1">
    <location>
        <begin position="549"/>
        <end position="565"/>
    </location>
</feature>
<gene>
    <name evidence="2" type="ORF">PNOK_0627600</name>
</gene>